<reference evidence="3" key="1">
    <citation type="submission" date="2017-02" db="UniProtKB">
        <authorList>
            <consortium name="WormBaseParasite"/>
        </authorList>
    </citation>
    <scope>IDENTIFICATION</scope>
</reference>
<sequence>MNIKKFFFVFAIVVTIFGTTANCNTYILDDVYDEPHQVERMKPKRAINPFMDSIGKRNEFFSGQPRRYFDVLAGQSLGKRSSYNKK</sequence>
<organism evidence="2 3">
    <name type="scientific">Strongyloides papillosus</name>
    <name type="common">Intestinal threadworm</name>
    <dbReference type="NCBI Taxonomy" id="174720"/>
    <lineage>
        <taxon>Eukaryota</taxon>
        <taxon>Metazoa</taxon>
        <taxon>Ecdysozoa</taxon>
        <taxon>Nematoda</taxon>
        <taxon>Chromadorea</taxon>
        <taxon>Rhabditida</taxon>
        <taxon>Tylenchina</taxon>
        <taxon>Panagrolaimomorpha</taxon>
        <taxon>Strongyloidoidea</taxon>
        <taxon>Strongyloididae</taxon>
        <taxon>Strongyloides</taxon>
    </lineage>
</organism>
<name>A0A0N5CFZ6_STREA</name>
<dbReference type="STRING" id="174720.A0A0N5CFZ6"/>
<accession>A0A0N5CFZ6</accession>
<feature type="signal peptide" evidence="1">
    <location>
        <begin position="1"/>
        <end position="21"/>
    </location>
</feature>
<evidence type="ECO:0000313" key="3">
    <source>
        <dbReference type="WBParaSite" id="SPAL_0001677400.1"/>
    </source>
</evidence>
<evidence type="ECO:0000256" key="1">
    <source>
        <dbReference type="SAM" id="SignalP"/>
    </source>
</evidence>
<proteinExistence type="predicted"/>
<keyword evidence="1" id="KW-0732">Signal</keyword>
<dbReference type="WBParaSite" id="SPAL_0001677400.1">
    <property type="protein sequence ID" value="SPAL_0001677400.1"/>
    <property type="gene ID" value="SPAL_0001677400"/>
</dbReference>
<evidence type="ECO:0000313" key="2">
    <source>
        <dbReference type="Proteomes" id="UP000046392"/>
    </source>
</evidence>
<dbReference type="Proteomes" id="UP000046392">
    <property type="component" value="Unplaced"/>
</dbReference>
<protein>
    <submittedName>
        <fullName evidence="3">Uncharacterized protein</fullName>
    </submittedName>
</protein>
<feature type="chain" id="PRO_5005895822" evidence="1">
    <location>
        <begin position="22"/>
        <end position="86"/>
    </location>
</feature>
<dbReference type="AlphaFoldDB" id="A0A0N5CFZ6"/>
<keyword evidence="2" id="KW-1185">Reference proteome</keyword>